<keyword evidence="3" id="KW-1185">Reference proteome</keyword>
<reference evidence="3" key="1">
    <citation type="journal article" date="2019" name="Int. J. Syst. Evol. Microbiol.">
        <title>The Global Catalogue of Microorganisms (GCM) 10K type strain sequencing project: providing services to taxonomists for standard genome sequencing and annotation.</title>
        <authorList>
            <consortium name="The Broad Institute Genomics Platform"/>
            <consortium name="The Broad Institute Genome Sequencing Center for Infectious Disease"/>
            <person name="Wu L."/>
            <person name="Ma J."/>
        </authorList>
    </citation>
    <scope>NUCLEOTIDE SEQUENCE [LARGE SCALE GENOMIC DNA]</scope>
    <source>
        <strain evidence="3">JCM 17705</strain>
    </source>
</reference>
<sequence>MEAEHWFIGPQLIGLIFVVVGFIQKRFPPKHINALYGYRMPSSMKNQQTWDEANRYSAKYMIKCGFILLIAGLVTAIVLSLIPMHENLRTGINAILMITGAIGSCVLLLVYTEKHLSKTFDQQP</sequence>
<protein>
    <submittedName>
        <fullName evidence="2">SdpC immunity protein SpdL</fullName>
    </submittedName>
</protein>
<keyword evidence="1" id="KW-1133">Transmembrane helix</keyword>
<feature type="transmembrane region" description="Helical" evidence="1">
    <location>
        <begin position="64"/>
        <end position="84"/>
    </location>
</feature>
<dbReference type="Proteomes" id="UP001500582">
    <property type="component" value="Unassembled WGS sequence"/>
</dbReference>
<keyword evidence="1" id="KW-0812">Transmembrane</keyword>
<evidence type="ECO:0000313" key="3">
    <source>
        <dbReference type="Proteomes" id="UP001500582"/>
    </source>
</evidence>
<evidence type="ECO:0000313" key="2">
    <source>
        <dbReference type="EMBL" id="GAA4325194.1"/>
    </source>
</evidence>
<accession>A0ABP8GJG0</accession>
<dbReference type="InterPro" id="IPR025962">
    <property type="entry name" value="SdpI/YhfL"/>
</dbReference>
<proteinExistence type="predicted"/>
<evidence type="ECO:0000256" key="1">
    <source>
        <dbReference type="SAM" id="Phobius"/>
    </source>
</evidence>
<gene>
    <name evidence="2" type="primary">spdL</name>
    <name evidence="2" type="ORF">GCM10023149_27340</name>
</gene>
<dbReference type="Pfam" id="PF13630">
    <property type="entry name" value="SdpI"/>
    <property type="match status" value="1"/>
</dbReference>
<keyword evidence="1" id="KW-0472">Membrane</keyword>
<comment type="caution">
    <text evidence="2">The sequence shown here is derived from an EMBL/GenBank/DDBJ whole genome shotgun (WGS) entry which is preliminary data.</text>
</comment>
<feature type="transmembrane region" description="Helical" evidence="1">
    <location>
        <begin position="6"/>
        <end position="23"/>
    </location>
</feature>
<name>A0ABP8GJG0_9SPHI</name>
<feature type="transmembrane region" description="Helical" evidence="1">
    <location>
        <begin position="90"/>
        <end position="111"/>
    </location>
</feature>
<organism evidence="2 3">
    <name type="scientific">Mucilaginibacter gynuensis</name>
    <dbReference type="NCBI Taxonomy" id="1302236"/>
    <lineage>
        <taxon>Bacteria</taxon>
        <taxon>Pseudomonadati</taxon>
        <taxon>Bacteroidota</taxon>
        <taxon>Sphingobacteriia</taxon>
        <taxon>Sphingobacteriales</taxon>
        <taxon>Sphingobacteriaceae</taxon>
        <taxon>Mucilaginibacter</taxon>
    </lineage>
</organism>
<dbReference type="RefSeq" id="WP_345211657.1">
    <property type="nucleotide sequence ID" value="NZ_BAABFT010000006.1"/>
</dbReference>
<dbReference type="EMBL" id="BAABFT010000006">
    <property type="protein sequence ID" value="GAA4325194.1"/>
    <property type="molecule type" value="Genomic_DNA"/>
</dbReference>